<accession>A0A9W8VLF2</accession>
<evidence type="ECO:0000256" key="4">
    <source>
        <dbReference type="ARBA" id="ARBA00023136"/>
    </source>
</evidence>
<dbReference type="PANTHER" id="PTHR37994">
    <property type="entry name" value="ARAE_2_N DOMAIN-CONTAINING PROTEIN-RELATED"/>
    <property type="match status" value="1"/>
</dbReference>
<protein>
    <recommendedName>
        <fullName evidence="12">ER transporter 6TM N-terminal domain-containing protein</fullName>
    </recommendedName>
</protein>
<feature type="transmembrane region" description="Helical" evidence="6">
    <location>
        <begin position="166"/>
        <end position="184"/>
    </location>
</feature>
<keyword evidence="2 6" id="KW-0812">Transmembrane</keyword>
<sequence length="1173" mass="130286">MKDVTKRLRRLVTVIWADRQTNDLWKQIIKCSVACVSAVIAVITTQAVAVLGTSTFLAPMATVFAHPGQRLGTMIESLLMLLLGSLLGLAWSIFGLFLSSLAFDHNEPAAYAIRAVFLVIACMFHGYIRSASPRIFLFVAFYLISCLITLLGGYHEVSLKVFTNVYYPILVGGGISVVVNLSMFPELSSSFLGLSAIDALCETMDTLTRATHWFVTPGGDSQEELNQIALTMTPTAKSLPDKPKRKKGPFRKWLDQFPNPFQPSQNRYRPSNVPVGLTTLASLTGKKGKLRTRLTRCKAAQREVNYELSISALPPSSMKPLSTSHMSSLVQSAITIIGACENKFIVLENDDGSEGDDLTATDSFDSEAGGIKRMNTFDDYLQRVENAKPLREIEASSASLLESIVERIREPVQEFEAALKEAVRLVIICLAYCYDVPRLPSGAPAPKGIHLQELDFRVDIFTEALANFDASCTMELRRSALDKSGHSIDFMPRMETFLISSFVLGLRQSATQVLEMLHHVRKTVEQRQARNDKASVWFPKHTNIRQWLTTGGESDGFVLPETARKEVRRGKAPPGTKSKSQTQHASANTKPTQPKREDEEKGIRFAEPGPQARQEIRTKEEQEKDNPDSKTSGRILKIRGKAADALEWAQDNDDLAYALKLTLAVLSLSWPAFVSSWNGWYSSVRGIWAPMQLFLVFEVAIGTSFFVFLIRLVGVIFGCVLGYLSYEIGRGSRVAMVFILVVGIVPSFYIQLGTKYVKAGMVSTVTMVVVALSVMNGFDSAYENFYKRLSAFVIGGAVALAVEILLYPVRARDRLLESLSASIKQVQNMQAAMAVGLDSPIKPDFRDPGLHKRFNHARIKARGALAAAETFLPFCSTEPRLKGSFRPLEPIYKEIVYVLHQIIDRMDNVVLLRKEYGSSILEDLNPQVHAYRRNVAASIMLVLFSVNEALITWQPLPQFIPSSRLAQLRLVNHVREVLASRSGTQTPAGGPPSVFDENGGLAEQVAHLITQKRFLSWNASTAGQMEIIEYLEELVELVKLLVGVNAFRSGLLEKPAYSNYRQRVHLNRIPLSTVPTAQSSTAGVPAEEVPTAGTTFAPIENRAAGLQRTQTVRRTSHMRGVRGQFYKKEYNENAVESDSEEDIPMSLQRVGTRLCENDAVVRRRTFTLSHDNR</sequence>
<dbReference type="Proteomes" id="UP001152049">
    <property type="component" value="Unassembled WGS sequence"/>
</dbReference>
<feature type="transmembrane region" description="Helical" evidence="6">
    <location>
        <begin position="78"/>
        <end position="103"/>
    </location>
</feature>
<evidence type="ECO:0000256" key="5">
    <source>
        <dbReference type="SAM" id="MobiDB-lite"/>
    </source>
</evidence>
<dbReference type="InterPro" id="IPR049453">
    <property type="entry name" value="Memb_transporter_dom"/>
</dbReference>
<keyword evidence="3 6" id="KW-1133">Transmembrane helix</keyword>
<evidence type="ECO:0000313" key="10">
    <source>
        <dbReference type="EMBL" id="KAJ4269991.1"/>
    </source>
</evidence>
<proteinExistence type="predicted"/>
<evidence type="ECO:0000313" key="11">
    <source>
        <dbReference type="Proteomes" id="UP001152049"/>
    </source>
</evidence>
<feature type="domain" description="DUF2421" evidence="7">
    <location>
        <begin position="855"/>
        <end position="1043"/>
    </location>
</feature>
<dbReference type="EMBL" id="JAOQAZ010000002">
    <property type="protein sequence ID" value="KAJ4269991.1"/>
    <property type="molecule type" value="Genomic_DNA"/>
</dbReference>
<dbReference type="InterPro" id="IPR023244">
    <property type="entry name" value="Brefeldin_A-sensitivity_4"/>
</dbReference>
<name>A0A9W8VLF2_9HYPO</name>
<feature type="transmembrane region" description="Helical" evidence="6">
    <location>
        <begin position="733"/>
        <end position="750"/>
    </location>
</feature>
<evidence type="ECO:0000256" key="6">
    <source>
        <dbReference type="SAM" id="Phobius"/>
    </source>
</evidence>
<feature type="transmembrane region" description="Helical" evidence="6">
    <location>
        <begin position="135"/>
        <end position="154"/>
    </location>
</feature>
<dbReference type="GO" id="GO:0016020">
    <property type="term" value="C:membrane"/>
    <property type="evidence" value="ECO:0007669"/>
    <property type="project" value="UniProtKB-SubCell"/>
</dbReference>
<comment type="caution">
    <text evidence="10">The sequence shown here is derived from an EMBL/GenBank/DDBJ whole genome shotgun (WGS) entry which is preliminary data.</text>
</comment>
<dbReference type="Pfam" id="PF10334">
    <property type="entry name" value="BRE4"/>
    <property type="match status" value="1"/>
</dbReference>
<feature type="compositionally biased region" description="Basic and acidic residues" evidence="5">
    <location>
        <begin position="614"/>
        <end position="628"/>
    </location>
</feature>
<feature type="transmembrane region" description="Helical" evidence="6">
    <location>
        <begin position="789"/>
        <end position="809"/>
    </location>
</feature>
<dbReference type="AlphaFoldDB" id="A0A9W8VLF2"/>
<feature type="region of interest" description="Disordered" evidence="5">
    <location>
        <begin position="549"/>
        <end position="634"/>
    </location>
</feature>
<feature type="transmembrane region" description="Helical" evidence="6">
    <location>
        <begin position="109"/>
        <end position="128"/>
    </location>
</feature>
<organism evidence="10 11">
    <name type="scientific">Fusarium torreyae</name>
    <dbReference type="NCBI Taxonomy" id="1237075"/>
    <lineage>
        <taxon>Eukaryota</taxon>
        <taxon>Fungi</taxon>
        <taxon>Dikarya</taxon>
        <taxon>Ascomycota</taxon>
        <taxon>Pezizomycotina</taxon>
        <taxon>Sordariomycetes</taxon>
        <taxon>Hypocreomycetidae</taxon>
        <taxon>Hypocreales</taxon>
        <taxon>Nectriaceae</taxon>
        <taxon>Fusarium</taxon>
    </lineage>
</organism>
<dbReference type="InterPro" id="IPR018820">
    <property type="entry name" value="BRE4-related_DUF2421"/>
</dbReference>
<dbReference type="OrthoDB" id="68611at2759"/>
<gene>
    <name evidence="10" type="ORF">NW762_001664</name>
</gene>
<dbReference type="PRINTS" id="PR02047">
    <property type="entry name" value="BREFELDNASP4"/>
</dbReference>
<evidence type="ECO:0000256" key="2">
    <source>
        <dbReference type="ARBA" id="ARBA00022692"/>
    </source>
</evidence>
<feature type="domain" description="Putative ER transporter 6TM N-terminal" evidence="8">
    <location>
        <begin position="26"/>
        <end position="105"/>
    </location>
</feature>
<evidence type="ECO:0000256" key="1">
    <source>
        <dbReference type="ARBA" id="ARBA00004141"/>
    </source>
</evidence>
<dbReference type="Pfam" id="PF13515">
    <property type="entry name" value="FUSC_2"/>
    <property type="match status" value="1"/>
</dbReference>
<feature type="domain" description="Integral membrane bound transporter" evidence="9">
    <location>
        <begin position="680"/>
        <end position="802"/>
    </location>
</feature>
<evidence type="ECO:0008006" key="12">
    <source>
        <dbReference type="Google" id="ProtNLM"/>
    </source>
</evidence>
<dbReference type="PANTHER" id="PTHR37994:SF4">
    <property type="entry name" value="ER TRANSPORTER 6TM N-TERMINAL DOMAIN-CONTAINING PROTEIN-RELATED"/>
    <property type="match status" value="1"/>
</dbReference>
<feature type="compositionally biased region" description="Polar residues" evidence="5">
    <location>
        <begin position="577"/>
        <end position="592"/>
    </location>
</feature>
<feature type="compositionally biased region" description="Basic and acidic residues" evidence="5">
    <location>
        <begin position="594"/>
        <end position="604"/>
    </location>
</feature>
<evidence type="ECO:0000259" key="9">
    <source>
        <dbReference type="Pfam" id="PF13515"/>
    </source>
</evidence>
<keyword evidence="11" id="KW-1185">Reference proteome</keyword>
<evidence type="ECO:0000259" key="8">
    <source>
        <dbReference type="Pfam" id="PF10337"/>
    </source>
</evidence>
<feature type="transmembrane region" description="Helical" evidence="6">
    <location>
        <begin position="756"/>
        <end position="777"/>
    </location>
</feature>
<feature type="transmembrane region" description="Helical" evidence="6">
    <location>
        <begin position="693"/>
        <end position="726"/>
    </location>
</feature>
<dbReference type="Pfam" id="PF10337">
    <property type="entry name" value="ArAE_2_N"/>
    <property type="match status" value="2"/>
</dbReference>
<evidence type="ECO:0000259" key="7">
    <source>
        <dbReference type="Pfam" id="PF10334"/>
    </source>
</evidence>
<reference evidence="10" key="1">
    <citation type="submission" date="2022-09" db="EMBL/GenBank/DDBJ databases">
        <title>Fusarium specimens isolated from Avocado Roots.</title>
        <authorList>
            <person name="Stajich J."/>
            <person name="Roper C."/>
            <person name="Heimlech-Rivalta G."/>
        </authorList>
    </citation>
    <scope>NUCLEOTIDE SEQUENCE</scope>
    <source>
        <strain evidence="10">CF00136</strain>
    </source>
</reference>
<feature type="domain" description="Putative ER transporter 6TM N-terminal" evidence="8">
    <location>
        <begin position="112"/>
        <end position="223"/>
    </location>
</feature>
<comment type="subcellular location">
    <subcellularLocation>
        <location evidence="1">Membrane</location>
        <topology evidence="1">Multi-pass membrane protein</topology>
    </subcellularLocation>
</comment>
<dbReference type="InterPro" id="IPR018823">
    <property type="entry name" value="ArAE_2_N"/>
</dbReference>
<evidence type="ECO:0000256" key="3">
    <source>
        <dbReference type="ARBA" id="ARBA00022989"/>
    </source>
</evidence>
<keyword evidence="4 6" id="KW-0472">Membrane</keyword>